<dbReference type="Pfam" id="PF02518">
    <property type="entry name" value="HATPase_c"/>
    <property type="match status" value="1"/>
</dbReference>
<feature type="coiled-coil region" evidence="6">
    <location>
        <begin position="589"/>
        <end position="626"/>
    </location>
</feature>
<evidence type="ECO:0000256" key="3">
    <source>
        <dbReference type="ARBA" id="ARBA00022553"/>
    </source>
</evidence>
<gene>
    <name evidence="8" type="ORF">F0145_04660</name>
</gene>
<organism evidence="8 9">
    <name type="scientific">Adhaeribacter rhizoryzae</name>
    <dbReference type="NCBI Taxonomy" id="2607907"/>
    <lineage>
        <taxon>Bacteria</taxon>
        <taxon>Pseudomonadati</taxon>
        <taxon>Bacteroidota</taxon>
        <taxon>Cytophagia</taxon>
        <taxon>Cytophagales</taxon>
        <taxon>Hymenobacteraceae</taxon>
        <taxon>Adhaeribacter</taxon>
    </lineage>
</organism>
<evidence type="ECO:0000256" key="5">
    <source>
        <dbReference type="ARBA" id="ARBA00022777"/>
    </source>
</evidence>
<comment type="catalytic activity">
    <reaction evidence="1">
        <text>ATP + protein L-histidine = ADP + protein N-phospho-L-histidine.</text>
        <dbReference type="EC" id="2.7.13.3"/>
    </reaction>
</comment>
<dbReference type="SMART" id="SM00387">
    <property type="entry name" value="HATPase_c"/>
    <property type="match status" value="1"/>
</dbReference>
<dbReference type="AlphaFoldDB" id="A0A5M6DRD1"/>
<dbReference type="EC" id="2.7.13.3" evidence="2"/>
<dbReference type="Pfam" id="PF08448">
    <property type="entry name" value="PAS_4"/>
    <property type="match status" value="3"/>
</dbReference>
<dbReference type="InterPro" id="IPR003594">
    <property type="entry name" value="HATPase_dom"/>
</dbReference>
<evidence type="ECO:0000256" key="1">
    <source>
        <dbReference type="ARBA" id="ARBA00000085"/>
    </source>
</evidence>
<comment type="caution">
    <text evidence="8">The sequence shown here is derived from an EMBL/GenBank/DDBJ whole genome shotgun (WGS) entry which is preliminary data.</text>
</comment>
<dbReference type="PANTHER" id="PTHR43304:SF1">
    <property type="entry name" value="PAC DOMAIN-CONTAINING PROTEIN"/>
    <property type="match status" value="1"/>
</dbReference>
<dbReference type="CDD" id="cd00130">
    <property type="entry name" value="PAS"/>
    <property type="match status" value="1"/>
</dbReference>
<evidence type="ECO:0000313" key="8">
    <source>
        <dbReference type="EMBL" id="KAA5548809.1"/>
    </source>
</evidence>
<dbReference type="SUPFAM" id="SSF55785">
    <property type="entry name" value="PYP-like sensor domain (PAS domain)"/>
    <property type="match status" value="3"/>
</dbReference>
<feature type="coiled-coil region" evidence="6">
    <location>
        <begin position="295"/>
        <end position="329"/>
    </location>
</feature>
<evidence type="ECO:0000313" key="9">
    <source>
        <dbReference type="Proteomes" id="UP000323426"/>
    </source>
</evidence>
<dbReference type="Gene3D" id="3.30.565.10">
    <property type="entry name" value="Histidine kinase-like ATPase, C-terminal domain"/>
    <property type="match status" value="1"/>
</dbReference>
<dbReference type="Gene3D" id="3.30.450.20">
    <property type="entry name" value="PAS domain"/>
    <property type="match status" value="4"/>
</dbReference>
<dbReference type="SUPFAM" id="SSF55874">
    <property type="entry name" value="ATPase domain of HSP90 chaperone/DNA topoisomerase II/histidine kinase"/>
    <property type="match status" value="1"/>
</dbReference>
<dbReference type="InterPro" id="IPR013656">
    <property type="entry name" value="PAS_4"/>
</dbReference>
<evidence type="ECO:0000256" key="6">
    <source>
        <dbReference type="SAM" id="Coils"/>
    </source>
</evidence>
<dbReference type="Proteomes" id="UP000323426">
    <property type="component" value="Unassembled WGS sequence"/>
</dbReference>
<proteinExistence type="predicted"/>
<dbReference type="EMBL" id="VWSF01000002">
    <property type="protein sequence ID" value="KAA5548809.1"/>
    <property type="molecule type" value="Genomic_DNA"/>
</dbReference>
<dbReference type="RefSeq" id="WP_150087136.1">
    <property type="nucleotide sequence ID" value="NZ_VWSF01000002.1"/>
</dbReference>
<name>A0A5M6DRD1_9BACT</name>
<sequence>MIDNVSANPEAEPTGEAFLFTKVFEKQANLAMVLSPDLIIKAATDSYLRETLTLRENIIGKQVFRIFPDNPAQDGASPTANLQASIQQALANGKTHQMAVYRYDIPDPNKAGFFLERYWRTSNTPLLDQNGKLLCIIHETANVTEAEKARLQLLESQAREQAANAQAELQRMRLERLFDQAPAAMAILEGPDLVYKDINAAYQQLFPGRELVGLPLFRALPELRNSVVYDIIYKVYNTGETFEGKEILIPVARFENQEPEDIYWNFIYQAIYDKQQKINGILIFALDVTNFVDARHQLEKSAAALHVLNQDLEKRVIARTQELHQAQAETKQQWHQLEDLMMHAPSAICILTGPDLTFALINPVYQQIFPGRMLLGKPLLDALPELAYTAIPGQLQRVYQTGEKYIGQEILLSMARYESGPMEEIYWTFTCLAHRNREGVIDSIMVFAHEVTEQVKTRKAIEANAQQLQLITDALPVLIGYIDKERRYQFANRAYEAWFLVKSQDLIGRKLLDVIGEKAYRNAEGYINRVLAGERLDFEAVMPYREGFTKHIRTSYVPDVREGEVVGFYTLVSDVTEQVEARLRVEQSAQETREMAKELAQANQHLQLANQELSRANEQLTHTNIDLDNFIYAASHDLKAPISNIEMLLEELLLELPAESYQTGDTPQLITLIRDAIDRFKKTIFNLTEISKLPKGDNTEATLVQVAEVVAEVQLDLAALIEETGAQVQINIDHSLPLSFSPKNLRSIVYNLLSNAIKYRHPHRTPLVQVSFFAEEAYLVLTVQDNGLGLSPANQAKLFSMFRRFHDHVEGSGIGLYMVKRIVDNAGGKITVESKLEEGSTFCVYFRKNN</sequence>
<dbReference type="InterPro" id="IPR005467">
    <property type="entry name" value="His_kinase_dom"/>
</dbReference>
<dbReference type="InterPro" id="IPR004358">
    <property type="entry name" value="Sig_transdc_His_kin-like_C"/>
</dbReference>
<keyword evidence="9" id="KW-1185">Reference proteome</keyword>
<accession>A0A5M6DRD1</accession>
<dbReference type="PRINTS" id="PR00344">
    <property type="entry name" value="BCTRLSENSOR"/>
</dbReference>
<keyword evidence="4" id="KW-0808">Transferase</keyword>
<dbReference type="InterPro" id="IPR000014">
    <property type="entry name" value="PAS"/>
</dbReference>
<keyword evidence="3" id="KW-0597">Phosphoprotein</keyword>
<dbReference type="InterPro" id="IPR036097">
    <property type="entry name" value="HisK_dim/P_sf"/>
</dbReference>
<keyword evidence="5" id="KW-0418">Kinase</keyword>
<evidence type="ECO:0000259" key="7">
    <source>
        <dbReference type="PROSITE" id="PS50109"/>
    </source>
</evidence>
<dbReference type="NCBIfam" id="TIGR00229">
    <property type="entry name" value="sensory_box"/>
    <property type="match status" value="1"/>
</dbReference>
<dbReference type="InterPro" id="IPR052162">
    <property type="entry name" value="Sensor_kinase/Photoreceptor"/>
</dbReference>
<evidence type="ECO:0000256" key="2">
    <source>
        <dbReference type="ARBA" id="ARBA00012438"/>
    </source>
</evidence>
<dbReference type="Gene3D" id="1.10.287.130">
    <property type="match status" value="1"/>
</dbReference>
<dbReference type="SUPFAM" id="SSF47384">
    <property type="entry name" value="Homodimeric domain of signal transducing histidine kinase"/>
    <property type="match status" value="1"/>
</dbReference>
<dbReference type="InterPro" id="IPR035965">
    <property type="entry name" value="PAS-like_dom_sf"/>
</dbReference>
<dbReference type="GO" id="GO:0000155">
    <property type="term" value="F:phosphorelay sensor kinase activity"/>
    <property type="evidence" value="ECO:0007669"/>
    <property type="project" value="InterPro"/>
</dbReference>
<dbReference type="PANTHER" id="PTHR43304">
    <property type="entry name" value="PHYTOCHROME-LIKE PROTEIN CPH1"/>
    <property type="match status" value="1"/>
</dbReference>
<feature type="coiled-coil region" evidence="6">
    <location>
        <begin position="148"/>
        <end position="175"/>
    </location>
</feature>
<protein>
    <recommendedName>
        <fullName evidence="2">histidine kinase</fullName>
        <ecNumber evidence="2">2.7.13.3</ecNumber>
    </recommendedName>
</protein>
<dbReference type="InterPro" id="IPR036890">
    <property type="entry name" value="HATPase_C_sf"/>
</dbReference>
<dbReference type="PROSITE" id="PS50109">
    <property type="entry name" value="HIS_KIN"/>
    <property type="match status" value="1"/>
</dbReference>
<dbReference type="SMART" id="SM00091">
    <property type="entry name" value="PAS"/>
    <property type="match status" value="3"/>
</dbReference>
<keyword evidence="6" id="KW-0175">Coiled coil</keyword>
<evidence type="ECO:0000256" key="4">
    <source>
        <dbReference type="ARBA" id="ARBA00022679"/>
    </source>
</evidence>
<reference evidence="8 9" key="1">
    <citation type="submission" date="2019-09" db="EMBL/GenBank/DDBJ databases">
        <title>Genome sequence and assembly of Adhaeribacter sp.</title>
        <authorList>
            <person name="Chhetri G."/>
        </authorList>
    </citation>
    <scope>NUCLEOTIDE SEQUENCE [LARGE SCALE GENOMIC DNA]</scope>
    <source>
        <strain evidence="8 9">DK36</strain>
    </source>
</reference>
<feature type="domain" description="Histidine kinase" evidence="7">
    <location>
        <begin position="633"/>
        <end position="850"/>
    </location>
</feature>